<feature type="domain" description="SpaA-like prealbumin fold" evidence="3">
    <location>
        <begin position="696"/>
        <end position="776"/>
    </location>
</feature>
<dbReference type="InterPro" id="IPR013783">
    <property type="entry name" value="Ig-like_fold"/>
</dbReference>
<dbReference type="Proteomes" id="UP001271789">
    <property type="component" value="Unassembled WGS sequence"/>
</dbReference>
<evidence type="ECO:0000259" key="2">
    <source>
        <dbReference type="Pfam" id="PF07581"/>
    </source>
</evidence>
<reference evidence="4" key="1">
    <citation type="submission" date="2023-06" db="EMBL/GenBank/DDBJ databases">
        <title>Genome sequence of Methanosarcinaceae archaeon Ag5.</title>
        <authorList>
            <person name="Protasov E."/>
            <person name="Platt K."/>
            <person name="Poehlein A."/>
            <person name="Daniel R."/>
            <person name="Brune A."/>
        </authorList>
    </citation>
    <scope>NUCLEOTIDE SEQUENCE</scope>
    <source>
        <strain evidence="4">Ag5</strain>
    </source>
</reference>
<keyword evidence="5" id="KW-1185">Reference proteome</keyword>
<feature type="domain" description="GLUG" evidence="2">
    <location>
        <begin position="298"/>
        <end position="321"/>
    </location>
</feature>
<dbReference type="InterPro" id="IPR011493">
    <property type="entry name" value="GLUG"/>
</dbReference>
<dbReference type="Gene3D" id="2.160.20.110">
    <property type="match status" value="3"/>
</dbReference>
<keyword evidence="1" id="KW-0812">Transmembrane</keyword>
<dbReference type="Pfam" id="PF07581">
    <property type="entry name" value="Glug"/>
    <property type="match status" value="4"/>
</dbReference>
<name>A0AAE4MKB4_9EURY</name>
<dbReference type="EMBL" id="JAWDKD010000025">
    <property type="protein sequence ID" value="MDV0447779.1"/>
    <property type="molecule type" value="Genomic_DNA"/>
</dbReference>
<dbReference type="Gene3D" id="2.60.40.10">
    <property type="entry name" value="Immunoglobulins"/>
    <property type="match status" value="1"/>
</dbReference>
<dbReference type="InterPro" id="IPR041033">
    <property type="entry name" value="SpaA_PFL_dom_1"/>
</dbReference>
<evidence type="ECO:0000313" key="4">
    <source>
        <dbReference type="EMBL" id="MDV0447779.1"/>
    </source>
</evidence>
<proteinExistence type="predicted"/>
<feature type="domain" description="GLUG" evidence="2">
    <location>
        <begin position="218"/>
        <end position="240"/>
    </location>
</feature>
<organism evidence="4 5">
    <name type="scientific">Methanolapillus africanus</name>
    <dbReference type="NCBI Taxonomy" id="3028297"/>
    <lineage>
        <taxon>Archaea</taxon>
        <taxon>Methanobacteriati</taxon>
        <taxon>Methanobacteriota</taxon>
        <taxon>Stenosarchaea group</taxon>
        <taxon>Methanomicrobia</taxon>
        <taxon>Methanosarcinales</taxon>
        <taxon>Methanosarcinaceae</taxon>
        <taxon>Methanolapillus</taxon>
    </lineage>
</organism>
<evidence type="ECO:0000259" key="3">
    <source>
        <dbReference type="Pfam" id="PF17802"/>
    </source>
</evidence>
<dbReference type="Pfam" id="PF17802">
    <property type="entry name" value="SpaA"/>
    <property type="match status" value="1"/>
</dbReference>
<accession>A0AAE4MKB4</accession>
<evidence type="ECO:0008006" key="6">
    <source>
        <dbReference type="Google" id="ProtNLM"/>
    </source>
</evidence>
<sequence length="894" mass="94167">MTQFFKKDSWIKSIFPMFMISIFLSVILLAGVAAADPTPITNEAELSAIRSNLAGDYILTKDIEINSATWNSIGNYGNPFTGTFDGDGYSITFTKETTFTKTNSVSILDQRYDGYGLFGNVKSTSSNSGIIKDVHIIAQGNLTNFDGTNYKYYFGSLAGVGNGTATSGVTIFNCSFTAADSYNITGRKEVGGLVGVLNNGTMSDCYVSGNVRADQFVAGGLAGNVTNATISKCHATGTVSADIHIAGGLVGDFNGTISESYATGNVMSGLYAGGLVGNVSDGNILKSNASGSVTSPSGYAGGLVGYYFNGTVSECYATGDVDSTNINSDSLYAGGLIGQFFRGTILKSYASGDVNGDKHAGGLVGYIGAANVVQSYAIGNVNVQYGGGGLVGRSTVINVVQCYAAGNVDVSGDYGGGLVGDILGNGNITNSYAAGNVDIGGNYAGGLVGFISAGNITQCYATGNTDIGGDYGGGLVGSISAGNITQCYTTGNVDADGDYVGGIAGSYGKGNLIESYTVGDVSGNDSIGGLIGIYPDVAGNQLSVVNCSALNEKVTGTTNISRFIGFGDPAVLAKDSVYAWKKMIMTGTINTNFDVADVTSEEVWEQDPGTDGWSWFAAAGVWKPNDYSDPLSYDYRIPILSWQTAILEEDASHLRPKPAGGNNTTGGGGTGNATIPPNNTVVVQGFESSNSGAMLILDKIDSADPSKKLTATFEICDANGSSFNPKMVYTTNQSGHTEKIYLTHGTTYTIYETNAPNGYQAIDGGIKIVINEDMTIQPVSGYNLTQNGDVYTLTIPNTAESPCKVFPWWWLIALLFMLMIAESAFLYKKFKLQLHNKWWIIHLVLMALVVLSIVFFYLNYCQLNDWWVLVPVVLTLLIAPVVCAYNRYLMKINI</sequence>
<keyword evidence="1" id="KW-0472">Membrane</keyword>
<gene>
    <name evidence="4" type="ORF">MsAg5_16930</name>
</gene>
<evidence type="ECO:0000313" key="5">
    <source>
        <dbReference type="Proteomes" id="UP001271789"/>
    </source>
</evidence>
<evidence type="ECO:0000256" key="1">
    <source>
        <dbReference type="SAM" id="Phobius"/>
    </source>
</evidence>
<keyword evidence="1" id="KW-1133">Transmembrane helix</keyword>
<feature type="domain" description="GLUG" evidence="2">
    <location>
        <begin position="440"/>
        <end position="464"/>
    </location>
</feature>
<dbReference type="AlphaFoldDB" id="A0AAE4MKB4"/>
<feature type="transmembrane region" description="Helical" evidence="1">
    <location>
        <begin position="808"/>
        <end position="827"/>
    </location>
</feature>
<comment type="caution">
    <text evidence="4">The sequence shown here is derived from an EMBL/GenBank/DDBJ whole genome shotgun (WGS) entry which is preliminary data.</text>
</comment>
<feature type="transmembrane region" description="Helical" evidence="1">
    <location>
        <begin position="839"/>
        <end position="860"/>
    </location>
</feature>
<feature type="transmembrane region" description="Helical" evidence="1">
    <location>
        <begin position="866"/>
        <end position="885"/>
    </location>
</feature>
<feature type="domain" description="GLUG" evidence="2">
    <location>
        <begin position="190"/>
        <end position="211"/>
    </location>
</feature>
<protein>
    <recommendedName>
        <fullName evidence="6">GLUG domain-containing protein</fullName>
    </recommendedName>
</protein>